<sequence length="177" mass="18459">MTASHSSRLILWKNRSRRMPALLTTPSMRPKLSTAHCTMRAALAASATLSVLATAWPPAALISSTTFCAGPASVPSPVVEVPMSLTTTLAPSAAMASAMSRPMPPPAPVTTTTLSCIIFCAMACRSRSVFVAKKSEPSMPANAGPRHSAIARADFAGMKAAAASMRQPSLQRGQRHA</sequence>
<proteinExistence type="predicted"/>
<dbReference type="AlphaFoldDB" id="A0A645EE24"/>
<protein>
    <submittedName>
        <fullName evidence="1">Uncharacterized protein</fullName>
    </submittedName>
</protein>
<reference evidence="1" key="1">
    <citation type="submission" date="2019-08" db="EMBL/GenBank/DDBJ databases">
        <authorList>
            <person name="Kucharzyk K."/>
            <person name="Murdoch R.W."/>
            <person name="Higgins S."/>
            <person name="Loffler F."/>
        </authorList>
    </citation>
    <scope>NUCLEOTIDE SEQUENCE</scope>
</reference>
<gene>
    <name evidence="1" type="ORF">SDC9_146781</name>
</gene>
<evidence type="ECO:0000313" key="1">
    <source>
        <dbReference type="EMBL" id="MPM99589.1"/>
    </source>
</evidence>
<accession>A0A645EE24</accession>
<dbReference type="EMBL" id="VSSQ01045678">
    <property type="protein sequence ID" value="MPM99589.1"/>
    <property type="molecule type" value="Genomic_DNA"/>
</dbReference>
<name>A0A645EE24_9ZZZZ</name>
<comment type="caution">
    <text evidence="1">The sequence shown here is derived from an EMBL/GenBank/DDBJ whole genome shotgun (WGS) entry which is preliminary data.</text>
</comment>
<organism evidence="1">
    <name type="scientific">bioreactor metagenome</name>
    <dbReference type="NCBI Taxonomy" id="1076179"/>
    <lineage>
        <taxon>unclassified sequences</taxon>
        <taxon>metagenomes</taxon>
        <taxon>ecological metagenomes</taxon>
    </lineage>
</organism>